<feature type="transmembrane region" description="Helical" evidence="1">
    <location>
        <begin position="26"/>
        <end position="46"/>
    </location>
</feature>
<feature type="transmembrane region" description="Helical" evidence="1">
    <location>
        <begin position="61"/>
        <end position="78"/>
    </location>
</feature>
<proteinExistence type="predicted"/>
<keyword evidence="1" id="KW-1133">Transmembrane helix</keyword>
<organism evidence="2 3">
    <name type="scientific">Alkalicoccobacillus gibsonii</name>
    <dbReference type="NCBI Taxonomy" id="79881"/>
    <lineage>
        <taxon>Bacteria</taxon>
        <taxon>Bacillati</taxon>
        <taxon>Bacillota</taxon>
        <taxon>Bacilli</taxon>
        <taxon>Bacillales</taxon>
        <taxon>Bacillaceae</taxon>
        <taxon>Alkalicoccobacillus</taxon>
    </lineage>
</organism>
<keyword evidence="1" id="KW-0812">Transmembrane</keyword>
<keyword evidence="1" id="KW-0472">Membrane</keyword>
<reference evidence="2 3" key="1">
    <citation type="submission" date="2024-03" db="EMBL/GenBank/DDBJ databases">
        <title>Bacilli Hybrid Assemblies.</title>
        <authorList>
            <person name="Kovac J."/>
        </authorList>
    </citation>
    <scope>NUCLEOTIDE SEQUENCE [LARGE SCALE GENOMIC DNA]</scope>
    <source>
        <strain evidence="2 3">FSL R7-0666</strain>
    </source>
</reference>
<gene>
    <name evidence="2" type="ORF">MKY91_20455</name>
</gene>
<dbReference type="Proteomes" id="UP001418796">
    <property type="component" value="Unassembled WGS sequence"/>
</dbReference>
<dbReference type="RefSeq" id="WP_343132207.1">
    <property type="nucleotide sequence ID" value="NZ_JBCITK010000002.1"/>
</dbReference>
<name>A0ABU9VP92_9BACI</name>
<dbReference type="EMBL" id="JBCITK010000002">
    <property type="protein sequence ID" value="MEN0645540.1"/>
    <property type="molecule type" value="Genomic_DNA"/>
</dbReference>
<evidence type="ECO:0000256" key="1">
    <source>
        <dbReference type="SAM" id="Phobius"/>
    </source>
</evidence>
<evidence type="ECO:0000313" key="2">
    <source>
        <dbReference type="EMBL" id="MEN0645540.1"/>
    </source>
</evidence>
<protein>
    <submittedName>
        <fullName evidence="2">Uncharacterized protein</fullName>
    </submittedName>
</protein>
<accession>A0ABU9VP92</accession>
<evidence type="ECO:0000313" key="3">
    <source>
        <dbReference type="Proteomes" id="UP001418796"/>
    </source>
</evidence>
<sequence length="246" mass="28285">MNIKILNGEKRIVPIENYSTGNNKGLYISGVIFSVTIVVLLFLRYLNGLSESDPVLTNGEFILGLIGLVAIFGIIFVIQDLYKENKINHDNLSVYANDIFETSNIRLPLKDYRDSIKTKKARIMSKNGMEHAIINPLDQSLYINYEEDDFKKIYLQQVFQKLFPLVDSPPFQTNNLKKITLLKSRHTSVPLALVITEEKVIYSVTSNQNEIFISKHKEEEEFTEKHEWIYSDMEAFKRITLAKGAS</sequence>
<comment type="caution">
    <text evidence="2">The sequence shown here is derived from an EMBL/GenBank/DDBJ whole genome shotgun (WGS) entry which is preliminary data.</text>
</comment>
<keyword evidence="3" id="KW-1185">Reference proteome</keyword>